<dbReference type="AlphaFoldDB" id="A0A1H3SMC9"/>
<name>A0A1H3SMC9_9FIRM</name>
<proteinExistence type="predicted"/>
<dbReference type="OrthoDB" id="2092074at2"/>
<evidence type="ECO:0000313" key="2">
    <source>
        <dbReference type="EMBL" id="SDZ38711.1"/>
    </source>
</evidence>
<dbReference type="RefSeq" id="WP_091733032.1">
    <property type="nucleotide sequence ID" value="NZ_FNQE01000050.1"/>
</dbReference>
<sequence length="289" mass="32953">MKKIFIIIFSLMLVFSLSGCGSKSASSPDILLEDTDDLLEDFDDYTELPYDDQPDSFMDTKSTRLSDLISSNFNNFSDAQDAFEDHVSQVSYKNETALISSHNLVVSDMKVFDYMLPLYMWGETLDDEELETQDIATSIYEGEDRSYQKYDLERESETRYKVIMETHDGELITTQIDYYPDIDAVRLETIDKGNLALIFEYVKTDKGYAAQYYFNSPIASSYGVQNKAMCVFRQIFSGLNGSLARFEDTEEPPSIIGDNPKEEDFIKDATDWLTVTDGDIKGELNGESF</sequence>
<organism evidence="2 3">
    <name type="scientific">Proteiniborus ethanoligenes</name>
    <dbReference type="NCBI Taxonomy" id="415015"/>
    <lineage>
        <taxon>Bacteria</taxon>
        <taxon>Bacillati</taxon>
        <taxon>Bacillota</taxon>
        <taxon>Clostridia</taxon>
        <taxon>Eubacteriales</taxon>
        <taxon>Proteiniborus</taxon>
    </lineage>
</organism>
<dbReference type="Proteomes" id="UP000198625">
    <property type="component" value="Unassembled WGS sequence"/>
</dbReference>
<feature type="signal peptide" evidence="1">
    <location>
        <begin position="1"/>
        <end position="25"/>
    </location>
</feature>
<evidence type="ECO:0000313" key="3">
    <source>
        <dbReference type="Proteomes" id="UP000198625"/>
    </source>
</evidence>
<protein>
    <submittedName>
        <fullName evidence="2">Uncharacterized protein</fullName>
    </submittedName>
</protein>
<keyword evidence="1" id="KW-0732">Signal</keyword>
<dbReference type="STRING" id="415015.SAMN05660462_02975"/>
<accession>A0A1H3SMC9</accession>
<dbReference type="PROSITE" id="PS51257">
    <property type="entry name" value="PROKAR_LIPOPROTEIN"/>
    <property type="match status" value="1"/>
</dbReference>
<evidence type="ECO:0000256" key="1">
    <source>
        <dbReference type="SAM" id="SignalP"/>
    </source>
</evidence>
<reference evidence="2 3" key="1">
    <citation type="submission" date="2016-10" db="EMBL/GenBank/DDBJ databases">
        <authorList>
            <person name="de Groot N.N."/>
        </authorList>
    </citation>
    <scope>NUCLEOTIDE SEQUENCE [LARGE SCALE GENOMIC DNA]</scope>
    <source>
        <strain evidence="2 3">DSM 21650</strain>
    </source>
</reference>
<gene>
    <name evidence="2" type="ORF">SAMN05660462_02975</name>
</gene>
<keyword evidence="3" id="KW-1185">Reference proteome</keyword>
<feature type="chain" id="PRO_5039317491" evidence="1">
    <location>
        <begin position="26"/>
        <end position="289"/>
    </location>
</feature>
<dbReference type="EMBL" id="FNQE01000050">
    <property type="protein sequence ID" value="SDZ38711.1"/>
    <property type="molecule type" value="Genomic_DNA"/>
</dbReference>